<feature type="non-terminal residue" evidence="11">
    <location>
        <position position="1"/>
    </location>
</feature>
<dbReference type="PROSITE" id="PS50088">
    <property type="entry name" value="ANK_REPEAT"/>
    <property type="match status" value="2"/>
</dbReference>
<evidence type="ECO:0000256" key="4">
    <source>
        <dbReference type="ARBA" id="ARBA00022525"/>
    </source>
</evidence>
<dbReference type="InterPro" id="IPR002110">
    <property type="entry name" value="Ankyrin_rpt"/>
</dbReference>
<evidence type="ECO:0000256" key="8">
    <source>
        <dbReference type="ARBA" id="ARBA00023028"/>
    </source>
</evidence>
<keyword evidence="4" id="KW-0964">Secreted</keyword>
<dbReference type="PANTHER" id="PTHR24176:SF14">
    <property type="entry name" value="ANKYRIN REPEAT DOMAIN-CONTAINING PROTEIN 31"/>
    <property type="match status" value="1"/>
</dbReference>
<dbReference type="InterPro" id="IPR036770">
    <property type="entry name" value="Ankyrin_rpt-contain_sf"/>
</dbReference>
<reference evidence="11" key="1">
    <citation type="submission" date="2020-07" db="EMBL/GenBank/DDBJ databases">
        <title>Multicomponent nature underlies the extraordinary mechanical properties of spider dragline silk.</title>
        <authorList>
            <person name="Kono N."/>
            <person name="Nakamura H."/>
            <person name="Mori M."/>
            <person name="Yoshida Y."/>
            <person name="Ohtoshi R."/>
            <person name="Malay A.D."/>
            <person name="Moran D.A.P."/>
            <person name="Tomita M."/>
            <person name="Numata K."/>
            <person name="Arakawa K."/>
        </authorList>
    </citation>
    <scope>NUCLEOTIDE SEQUENCE</scope>
</reference>
<dbReference type="InterPro" id="IPR042334">
    <property type="entry name" value="ANKRD31"/>
</dbReference>
<keyword evidence="7" id="KW-0528">Neurotoxin</keyword>
<dbReference type="Pfam" id="PF12796">
    <property type="entry name" value="Ank_2"/>
    <property type="match status" value="1"/>
</dbReference>
<dbReference type="GO" id="GO:0044218">
    <property type="term" value="C:other organism cell membrane"/>
    <property type="evidence" value="ECO:0007669"/>
    <property type="project" value="UniProtKB-KW"/>
</dbReference>
<comment type="caution">
    <text evidence="11">The sequence shown here is derived from an EMBL/GenBank/DDBJ whole genome shotgun (WGS) entry which is preliminary data.</text>
</comment>
<dbReference type="PRINTS" id="PR01415">
    <property type="entry name" value="ANKYRIN"/>
</dbReference>
<dbReference type="SUPFAM" id="SSF48403">
    <property type="entry name" value="Ankyrin repeat"/>
    <property type="match status" value="1"/>
</dbReference>
<keyword evidence="10" id="KW-0040">ANK repeat</keyword>
<evidence type="ECO:0000313" key="11">
    <source>
        <dbReference type="EMBL" id="GFR23745.1"/>
    </source>
</evidence>
<protein>
    <submittedName>
        <fullName evidence="11">Ankyrin repeat domain-containing protein 29</fullName>
    </submittedName>
</protein>
<evidence type="ECO:0000256" key="10">
    <source>
        <dbReference type="PROSITE-ProRule" id="PRU00023"/>
    </source>
</evidence>
<dbReference type="EMBL" id="BMAO01018474">
    <property type="protein sequence ID" value="GFR23745.1"/>
    <property type="molecule type" value="Genomic_DNA"/>
</dbReference>
<keyword evidence="9" id="KW-1053">Target membrane</keyword>
<dbReference type="OrthoDB" id="6409741at2759"/>
<dbReference type="PROSITE" id="PS50297">
    <property type="entry name" value="ANK_REP_REGION"/>
    <property type="match status" value="2"/>
</dbReference>
<keyword evidence="8" id="KW-0638">Presynaptic neurotoxin</keyword>
<keyword evidence="6" id="KW-0800">Toxin</keyword>
<feature type="repeat" description="ANK" evidence="10">
    <location>
        <begin position="33"/>
        <end position="65"/>
    </location>
</feature>
<keyword evidence="3" id="KW-0268">Exocytosis</keyword>
<keyword evidence="5" id="KW-1052">Target cell membrane</keyword>
<organism evidence="11 12">
    <name type="scientific">Trichonephila clavata</name>
    <name type="common">Joro spider</name>
    <name type="synonym">Nephila clavata</name>
    <dbReference type="NCBI Taxonomy" id="2740835"/>
    <lineage>
        <taxon>Eukaryota</taxon>
        <taxon>Metazoa</taxon>
        <taxon>Ecdysozoa</taxon>
        <taxon>Arthropoda</taxon>
        <taxon>Chelicerata</taxon>
        <taxon>Arachnida</taxon>
        <taxon>Araneae</taxon>
        <taxon>Araneomorphae</taxon>
        <taxon>Entelegynae</taxon>
        <taxon>Araneoidea</taxon>
        <taxon>Nephilidae</taxon>
        <taxon>Trichonephila</taxon>
    </lineage>
</organism>
<keyword evidence="9" id="KW-0472">Membrane</keyword>
<evidence type="ECO:0000256" key="5">
    <source>
        <dbReference type="ARBA" id="ARBA00022537"/>
    </source>
</evidence>
<dbReference type="GO" id="GO:0005576">
    <property type="term" value="C:extracellular region"/>
    <property type="evidence" value="ECO:0007669"/>
    <property type="project" value="UniProtKB-SubCell"/>
</dbReference>
<dbReference type="PANTHER" id="PTHR24176">
    <property type="entry name" value="ANKYRIN REPEAT DOMAIN-CONTAINING PROTEIN 31-RELATED"/>
    <property type="match status" value="1"/>
</dbReference>
<dbReference type="GO" id="GO:0006887">
    <property type="term" value="P:exocytosis"/>
    <property type="evidence" value="ECO:0007669"/>
    <property type="project" value="UniProtKB-KW"/>
</dbReference>
<evidence type="ECO:0000256" key="3">
    <source>
        <dbReference type="ARBA" id="ARBA00022483"/>
    </source>
</evidence>
<evidence type="ECO:0000256" key="1">
    <source>
        <dbReference type="ARBA" id="ARBA00004175"/>
    </source>
</evidence>
<sequence>DGCSPLLKAAHKGYTNIVKFLLCKGAYYGLMKNGDSPLHAAAYFGHLTVLKALIEHGADINLKDKNGLTALEKAEEGGHQIAIRYLARIRDQLNSMGHAPLHF</sequence>
<proteinExistence type="predicted"/>
<feature type="repeat" description="ANK" evidence="10">
    <location>
        <begin position="1"/>
        <end position="33"/>
    </location>
</feature>
<dbReference type="AlphaFoldDB" id="A0A8X6J7K9"/>
<comment type="subcellular location">
    <subcellularLocation>
        <location evidence="2">Secreted</location>
    </subcellularLocation>
    <subcellularLocation>
        <location evidence="1">Target cell membrane</location>
    </subcellularLocation>
</comment>
<accession>A0A8X6J7K9</accession>
<evidence type="ECO:0000313" key="12">
    <source>
        <dbReference type="Proteomes" id="UP000887116"/>
    </source>
</evidence>
<dbReference type="GO" id="GO:0044231">
    <property type="term" value="C:host cell presynaptic membrane"/>
    <property type="evidence" value="ECO:0007669"/>
    <property type="project" value="UniProtKB-KW"/>
</dbReference>
<evidence type="ECO:0000256" key="6">
    <source>
        <dbReference type="ARBA" id="ARBA00022656"/>
    </source>
</evidence>
<evidence type="ECO:0000256" key="2">
    <source>
        <dbReference type="ARBA" id="ARBA00004613"/>
    </source>
</evidence>
<dbReference type="GO" id="GO:0090729">
    <property type="term" value="F:toxin activity"/>
    <property type="evidence" value="ECO:0007669"/>
    <property type="project" value="UniProtKB-KW"/>
</dbReference>
<evidence type="ECO:0000256" key="7">
    <source>
        <dbReference type="ARBA" id="ARBA00022699"/>
    </source>
</evidence>
<dbReference type="SMART" id="SM00248">
    <property type="entry name" value="ANK"/>
    <property type="match status" value="3"/>
</dbReference>
<gene>
    <name evidence="11" type="primary">NCL1_43721</name>
    <name evidence="11" type="ORF">TNCT_89911</name>
</gene>
<keyword evidence="12" id="KW-1185">Reference proteome</keyword>
<name>A0A8X6J7K9_TRICU</name>
<evidence type="ECO:0000256" key="9">
    <source>
        <dbReference type="ARBA" id="ARBA00023298"/>
    </source>
</evidence>
<dbReference type="Gene3D" id="1.25.40.20">
    <property type="entry name" value="Ankyrin repeat-containing domain"/>
    <property type="match status" value="1"/>
</dbReference>
<dbReference type="Proteomes" id="UP000887116">
    <property type="component" value="Unassembled WGS sequence"/>
</dbReference>